<dbReference type="AlphaFoldDB" id="A0A0F5MRY9"/>
<keyword evidence="1" id="KW-0378">Hydrolase</keyword>
<dbReference type="PANTHER" id="PTHR43434">
    <property type="entry name" value="PHOSPHOGLYCOLATE PHOSPHATASE"/>
    <property type="match status" value="1"/>
</dbReference>
<dbReference type="Proteomes" id="UP000033358">
    <property type="component" value="Unassembled WGS sequence"/>
</dbReference>
<dbReference type="PANTHER" id="PTHR43434:SF20">
    <property type="entry name" value="5'-NUCLEOTIDASE"/>
    <property type="match status" value="1"/>
</dbReference>
<reference evidence="1 2" key="1">
    <citation type="submission" date="2015-02" db="EMBL/GenBank/DDBJ databases">
        <title>Single cell genomics of a rare environmental alphaproteobacterium provides unique insights into Rickettsiaceae evolution.</title>
        <authorList>
            <person name="Martijn J."/>
            <person name="Schulz F."/>
            <person name="Zaremba-Niedzwiedzka K."/>
            <person name="Viklund J."/>
            <person name="Stepanauskas R."/>
            <person name="Andersson S.G.E."/>
            <person name="Horn M."/>
            <person name="Guy L."/>
            <person name="Ettema T.J.G."/>
        </authorList>
    </citation>
    <scope>NUCLEOTIDE SEQUENCE [LARGE SCALE GENOMIC DNA]</scope>
    <source>
        <strain evidence="1 2">SCGC AAA041-L04</strain>
    </source>
</reference>
<keyword evidence="2" id="KW-1185">Reference proteome</keyword>
<name>A0A0F5MRY9_9RICK</name>
<dbReference type="Gene3D" id="3.40.50.1000">
    <property type="entry name" value="HAD superfamily/HAD-like"/>
    <property type="match status" value="1"/>
</dbReference>
<dbReference type="GO" id="GO:0004713">
    <property type="term" value="F:protein tyrosine kinase activity"/>
    <property type="evidence" value="ECO:0007669"/>
    <property type="project" value="TreeGrafter"/>
</dbReference>
<gene>
    <name evidence="1" type="ORF">SZ25_00091</name>
</gene>
<proteinExistence type="predicted"/>
<organism evidence="1 2">
    <name type="scientific">Candidatus Arcanibacter lacustris</name>
    <dbReference type="NCBI Taxonomy" id="1607817"/>
    <lineage>
        <taxon>Bacteria</taxon>
        <taxon>Pseudomonadati</taxon>
        <taxon>Pseudomonadota</taxon>
        <taxon>Alphaproteobacteria</taxon>
        <taxon>Rickettsiales</taxon>
        <taxon>Candidatus Arcanibacter</taxon>
    </lineage>
</organism>
<dbReference type="GO" id="GO:0005829">
    <property type="term" value="C:cytosol"/>
    <property type="evidence" value="ECO:0007669"/>
    <property type="project" value="TreeGrafter"/>
</dbReference>
<dbReference type="InterPro" id="IPR050155">
    <property type="entry name" value="HAD-like_hydrolase_sf"/>
</dbReference>
<protein>
    <submittedName>
        <fullName evidence="1">5'-nucleotidase</fullName>
        <ecNumber evidence="1">3.1.3.5</ecNumber>
    </submittedName>
</protein>
<sequence length="227" mass="25991">MQLLCQTFKFVEKIMFYHKKNILFDLDGTILDSYDGVISSFIETLAHFDHKAPAKEELSWCIGPPLEYSYKILVPNREEDHINRLVEYNRKIYGEKWVFHCKLFPGMRELIAQLANKASLYTATAKPQIYAETILKNLHIDQYFVKIYGSGIDGSFENKSELVSHIFESSNIKAEDSVLIGDTKYDIIAAHNNNLDVIGVKWGYAAEGDFDKYKPSTICSDIKELAS</sequence>
<dbReference type="SUPFAM" id="SSF56784">
    <property type="entry name" value="HAD-like"/>
    <property type="match status" value="1"/>
</dbReference>
<dbReference type="InterPro" id="IPR023214">
    <property type="entry name" value="HAD_sf"/>
</dbReference>
<evidence type="ECO:0000313" key="2">
    <source>
        <dbReference type="Proteomes" id="UP000033358"/>
    </source>
</evidence>
<evidence type="ECO:0000313" key="1">
    <source>
        <dbReference type="EMBL" id="KKB96817.1"/>
    </source>
</evidence>
<dbReference type="InterPro" id="IPR023198">
    <property type="entry name" value="PGP-like_dom2"/>
</dbReference>
<accession>A0A0F5MRY9</accession>
<dbReference type="InterPro" id="IPR041492">
    <property type="entry name" value="HAD_2"/>
</dbReference>
<dbReference type="EC" id="3.1.3.5" evidence="1"/>
<dbReference type="Gene3D" id="1.10.150.240">
    <property type="entry name" value="Putative phosphatase, domain 2"/>
    <property type="match status" value="1"/>
</dbReference>
<dbReference type="InterPro" id="IPR036412">
    <property type="entry name" value="HAD-like_sf"/>
</dbReference>
<dbReference type="EMBL" id="JYHA01000021">
    <property type="protein sequence ID" value="KKB96817.1"/>
    <property type="molecule type" value="Genomic_DNA"/>
</dbReference>
<dbReference type="GO" id="GO:0008253">
    <property type="term" value="F:5'-nucleotidase activity"/>
    <property type="evidence" value="ECO:0007669"/>
    <property type="project" value="UniProtKB-EC"/>
</dbReference>
<comment type="caution">
    <text evidence="1">The sequence shown here is derived from an EMBL/GenBank/DDBJ whole genome shotgun (WGS) entry which is preliminary data.</text>
</comment>
<dbReference type="Pfam" id="PF13419">
    <property type="entry name" value="HAD_2"/>
    <property type="match status" value="1"/>
</dbReference>